<evidence type="ECO:0000256" key="4">
    <source>
        <dbReference type="ARBA" id="ARBA00022692"/>
    </source>
</evidence>
<dbReference type="Gene3D" id="2.170.130.10">
    <property type="entry name" value="TonB-dependent receptor, plug domain"/>
    <property type="match status" value="1"/>
</dbReference>
<dbReference type="KEGG" id="sgi:SGRAN_3941"/>
<gene>
    <name evidence="15" type="ORF">SGRAN_3941</name>
</gene>
<protein>
    <submittedName>
        <fullName evidence="15">TonB-dependent receptor</fullName>
    </submittedName>
</protein>
<accession>A0AA86GR32</accession>
<evidence type="ECO:0000256" key="10">
    <source>
        <dbReference type="PROSITE-ProRule" id="PRU10144"/>
    </source>
</evidence>
<proteinExistence type="inferred from homology"/>
<evidence type="ECO:0000313" key="15">
    <source>
        <dbReference type="EMBL" id="AMG76271.1"/>
    </source>
</evidence>
<keyword evidence="6 11" id="KW-0798">TonB box</keyword>
<evidence type="ECO:0000256" key="12">
    <source>
        <dbReference type="SAM" id="SignalP"/>
    </source>
</evidence>
<dbReference type="InterPro" id="IPR010917">
    <property type="entry name" value="TonB_rcpt_CS"/>
</dbReference>
<feature type="chain" id="PRO_5041657976" evidence="12">
    <location>
        <begin position="30"/>
        <end position="1004"/>
    </location>
</feature>
<evidence type="ECO:0000256" key="8">
    <source>
        <dbReference type="ARBA" id="ARBA00023237"/>
    </source>
</evidence>
<dbReference type="PANTHER" id="PTHR47234:SF2">
    <property type="entry name" value="TONB-DEPENDENT RECEPTOR"/>
    <property type="match status" value="1"/>
</dbReference>
<feature type="domain" description="TonB-dependent receptor plug" evidence="14">
    <location>
        <begin position="52"/>
        <end position="162"/>
    </location>
</feature>
<dbReference type="PANTHER" id="PTHR47234">
    <property type="match status" value="1"/>
</dbReference>
<evidence type="ECO:0000256" key="1">
    <source>
        <dbReference type="ARBA" id="ARBA00004571"/>
    </source>
</evidence>
<dbReference type="GO" id="GO:0009279">
    <property type="term" value="C:cell outer membrane"/>
    <property type="evidence" value="ECO:0007669"/>
    <property type="project" value="UniProtKB-SubCell"/>
</dbReference>
<keyword evidence="5 12" id="KW-0732">Signal</keyword>
<evidence type="ECO:0000256" key="9">
    <source>
        <dbReference type="PROSITE-ProRule" id="PRU01360"/>
    </source>
</evidence>
<evidence type="ECO:0000256" key="6">
    <source>
        <dbReference type="ARBA" id="ARBA00023077"/>
    </source>
</evidence>
<name>A0AA86GR32_9SPHN</name>
<evidence type="ECO:0000256" key="5">
    <source>
        <dbReference type="ARBA" id="ARBA00022729"/>
    </source>
</evidence>
<evidence type="ECO:0000313" key="16">
    <source>
        <dbReference type="Proteomes" id="UP000058599"/>
    </source>
</evidence>
<dbReference type="AlphaFoldDB" id="A0AA86GR32"/>
<dbReference type="SUPFAM" id="SSF56935">
    <property type="entry name" value="Porins"/>
    <property type="match status" value="1"/>
</dbReference>
<keyword evidence="8 9" id="KW-0998">Cell outer membrane</keyword>
<dbReference type="InterPro" id="IPR037066">
    <property type="entry name" value="Plug_dom_sf"/>
</dbReference>
<dbReference type="CDD" id="cd01347">
    <property type="entry name" value="ligand_gated_channel"/>
    <property type="match status" value="1"/>
</dbReference>
<keyword evidence="3 9" id="KW-1134">Transmembrane beta strand</keyword>
<keyword evidence="16" id="KW-1185">Reference proteome</keyword>
<dbReference type="InterPro" id="IPR012910">
    <property type="entry name" value="Plug_dom"/>
</dbReference>
<feature type="signal peptide" evidence="12">
    <location>
        <begin position="1"/>
        <end position="29"/>
    </location>
</feature>
<comment type="similarity">
    <text evidence="9 11">Belongs to the TonB-dependent receptor family.</text>
</comment>
<dbReference type="PROSITE" id="PS52016">
    <property type="entry name" value="TONB_DEPENDENT_REC_3"/>
    <property type="match status" value="1"/>
</dbReference>
<dbReference type="Gene3D" id="2.40.170.20">
    <property type="entry name" value="TonB-dependent receptor, beta-barrel domain"/>
    <property type="match status" value="1"/>
</dbReference>
<dbReference type="Pfam" id="PF00593">
    <property type="entry name" value="TonB_dep_Rec_b-barrel"/>
    <property type="match status" value="1"/>
</dbReference>
<keyword evidence="7 9" id="KW-0472">Membrane</keyword>
<dbReference type="PROSITE" id="PS01156">
    <property type="entry name" value="TONB_DEPENDENT_REC_2"/>
    <property type="match status" value="1"/>
</dbReference>
<evidence type="ECO:0000256" key="11">
    <source>
        <dbReference type="RuleBase" id="RU003357"/>
    </source>
</evidence>
<evidence type="ECO:0000259" key="13">
    <source>
        <dbReference type="Pfam" id="PF00593"/>
    </source>
</evidence>
<comment type="subcellular location">
    <subcellularLocation>
        <location evidence="1 9">Cell outer membrane</location>
        <topology evidence="1 9">Multi-pass membrane protein</topology>
    </subcellularLocation>
</comment>
<keyword evidence="15" id="KW-0675">Receptor</keyword>
<keyword evidence="2 9" id="KW-0813">Transport</keyword>
<organism evidence="15 16">
    <name type="scientific">Sphingopyxis granuli</name>
    <dbReference type="NCBI Taxonomy" id="267128"/>
    <lineage>
        <taxon>Bacteria</taxon>
        <taxon>Pseudomonadati</taxon>
        <taxon>Pseudomonadota</taxon>
        <taxon>Alphaproteobacteria</taxon>
        <taxon>Sphingomonadales</taxon>
        <taxon>Sphingomonadaceae</taxon>
        <taxon>Sphingopyxis</taxon>
    </lineage>
</organism>
<evidence type="ECO:0000256" key="3">
    <source>
        <dbReference type="ARBA" id="ARBA00022452"/>
    </source>
</evidence>
<dbReference type="Proteomes" id="UP000058599">
    <property type="component" value="Chromosome"/>
</dbReference>
<keyword evidence="4 9" id="KW-0812">Transmembrane</keyword>
<evidence type="ECO:0000256" key="2">
    <source>
        <dbReference type="ARBA" id="ARBA00022448"/>
    </source>
</evidence>
<evidence type="ECO:0000256" key="7">
    <source>
        <dbReference type="ARBA" id="ARBA00023136"/>
    </source>
</evidence>
<dbReference type="Pfam" id="PF07715">
    <property type="entry name" value="Plug"/>
    <property type="match status" value="1"/>
</dbReference>
<reference evidence="15 16" key="1">
    <citation type="journal article" date="2016" name="BMC Genomics">
        <title>Genomic analysis of the nitrate-respiring Sphingopyxis granuli (formerly Sphingomonas macrogoltabida) strain TFA.</title>
        <authorList>
            <person name="Garcia-Romero I."/>
            <person name="Perez-Pulido A.J."/>
            <person name="Gonzalez-Flores Y.E."/>
            <person name="Reyes-Ramirez F."/>
            <person name="Santero E."/>
            <person name="Floriano B."/>
        </authorList>
    </citation>
    <scope>NUCLEOTIDE SEQUENCE [LARGE SCALE GENOMIC DNA]</scope>
    <source>
        <strain evidence="15 16">TFA</strain>
    </source>
</reference>
<dbReference type="InterPro" id="IPR036942">
    <property type="entry name" value="Beta-barrel_TonB_sf"/>
</dbReference>
<dbReference type="InterPro" id="IPR039426">
    <property type="entry name" value="TonB-dep_rcpt-like"/>
</dbReference>
<sequence>MKKTQYSKLKLGAAPLVLGVALVSAPAYAQDEGATSSSEIVVTGTLIRNPNLESASPVTAIGADEIDMQQANVAEELLRELPGVTPSIGSAVNNGNGGASFVNLRNLGSNRNVVLIDGVRLVPAELNGRFDLNNIPLALIERVDVLTGGASTTYGADAVSGVVNFITKRNFAGIEANISNQITERGDGHTLRADVTIGANFDDGRGNAVFSIGYQESDPIYQGGREHGLYALSSSSGGAGGSGTAVPSRFSLPGQGTRQINAAGTDFNPGTTFTAFNFNPYNVYQTPFKRFNMYGAANYEISDALEVYTRGVFSKNTVSTIIAPSGAFGIGVDIPLNNPFLNDALRTTFCDANGIDVATCTAAADPSLTPGDAAYRTVTSSLFRRATEVGPRISEYTTNFFDYRLGFRGGVTDTISWDVFGSYGESENLQQIGGYTLNSRVRDSFLANNTTSCFDGAAAGCVPINWFGVEGNSSWTPEAISFLNEVSTVRTKTSMAQARAMLSGDFGVASPMASDPISFAVGGEYREYKASQASDTLAAGGDLGGAGGAAPNIDGGFNVYEAIGELIVPLVQDKPFFEDLTIEGGIRYSSYKVDAVGSPSYNTTTWKVGGSWTPISDIKFRGNYARAVRAPNIAELFSPVNTTLTNLQDDPCATRDDNGNVIRANPTGELRAVCIAQLAPGTPASTVDFIAQPISGQANATGGGNLNLGPEIGKTWTVGVVLQPSFVPKLSLSVDYYHIKITGAITSPTPGDAISACFGADPSSPAAGASSTAACTSIRRDPLTGGLNGDPNTTPGLFLTTSNLGTLETSGIDVNLNYSRDVGFANLSFAGQLNWTEQSKFQSAPGGYNRDCVGYFSANCGQPIPEWQWSLRTSLAFDDFDVSLLWRHIGGSKYEGLASDYADRGFDDNSREIFEGALGAGTGTLSGKQVNFNRIKAYDYFDLTTRFNVLENLTVTVGVQNLFDKKPPLVGGEAGSTTYNSGNTFPSTYDSIGRRYVAAARVRF</sequence>
<dbReference type="InterPro" id="IPR000531">
    <property type="entry name" value="Beta-barrel_TonB"/>
</dbReference>
<feature type="domain" description="TonB-dependent receptor-like beta-barrel" evidence="13">
    <location>
        <begin position="395"/>
        <end position="962"/>
    </location>
</feature>
<evidence type="ECO:0000259" key="14">
    <source>
        <dbReference type="Pfam" id="PF07715"/>
    </source>
</evidence>
<dbReference type="RefSeq" id="WP_067107273.1">
    <property type="nucleotide sequence ID" value="NZ_CP012199.1"/>
</dbReference>
<dbReference type="EMBL" id="CP012199">
    <property type="protein sequence ID" value="AMG76271.1"/>
    <property type="molecule type" value="Genomic_DNA"/>
</dbReference>
<feature type="short sequence motif" description="TonB C-terminal box" evidence="10">
    <location>
        <begin position="987"/>
        <end position="1004"/>
    </location>
</feature>